<dbReference type="Proteomes" id="UP001430953">
    <property type="component" value="Unassembled WGS sequence"/>
</dbReference>
<accession>A0AAW2EV44</accession>
<organism evidence="2 3">
    <name type="scientific">Cardiocondyla obscurior</name>
    <dbReference type="NCBI Taxonomy" id="286306"/>
    <lineage>
        <taxon>Eukaryota</taxon>
        <taxon>Metazoa</taxon>
        <taxon>Ecdysozoa</taxon>
        <taxon>Arthropoda</taxon>
        <taxon>Hexapoda</taxon>
        <taxon>Insecta</taxon>
        <taxon>Pterygota</taxon>
        <taxon>Neoptera</taxon>
        <taxon>Endopterygota</taxon>
        <taxon>Hymenoptera</taxon>
        <taxon>Apocrita</taxon>
        <taxon>Aculeata</taxon>
        <taxon>Formicoidea</taxon>
        <taxon>Formicidae</taxon>
        <taxon>Myrmicinae</taxon>
        <taxon>Cardiocondyla</taxon>
    </lineage>
</organism>
<sequence length="77" mass="8976">MYIHLSIFFLFFFLAFQQLRWNYLSVSQSAFSRRPRRFLDYDVNTFRSDLARNFLTPRQGCVVGGARVTTGRNCAAG</sequence>
<name>A0AAW2EV44_9HYME</name>
<feature type="chain" id="PRO_5043732926" description="Secreted protein" evidence="1">
    <location>
        <begin position="22"/>
        <end position="77"/>
    </location>
</feature>
<evidence type="ECO:0000313" key="2">
    <source>
        <dbReference type="EMBL" id="KAL0106735.1"/>
    </source>
</evidence>
<feature type="signal peptide" evidence="1">
    <location>
        <begin position="1"/>
        <end position="21"/>
    </location>
</feature>
<comment type="caution">
    <text evidence="2">The sequence shown here is derived from an EMBL/GenBank/DDBJ whole genome shotgun (WGS) entry which is preliminary data.</text>
</comment>
<dbReference type="AlphaFoldDB" id="A0AAW2EV44"/>
<proteinExistence type="predicted"/>
<reference evidence="2 3" key="1">
    <citation type="submission" date="2023-03" db="EMBL/GenBank/DDBJ databases">
        <title>High recombination rates correlate with genetic variation in Cardiocondyla obscurior ants.</title>
        <authorList>
            <person name="Errbii M."/>
        </authorList>
    </citation>
    <scope>NUCLEOTIDE SEQUENCE [LARGE SCALE GENOMIC DNA]</scope>
    <source>
        <strain evidence="2">Alpha-2009</strain>
        <tissue evidence="2">Whole body</tissue>
    </source>
</reference>
<dbReference type="EMBL" id="JADYXP020000017">
    <property type="protein sequence ID" value="KAL0106735.1"/>
    <property type="molecule type" value="Genomic_DNA"/>
</dbReference>
<evidence type="ECO:0008006" key="4">
    <source>
        <dbReference type="Google" id="ProtNLM"/>
    </source>
</evidence>
<keyword evidence="3" id="KW-1185">Reference proteome</keyword>
<evidence type="ECO:0000256" key="1">
    <source>
        <dbReference type="SAM" id="SignalP"/>
    </source>
</evidence>
<gene>
    <name evidence="2" type="ORF">PUN28_015346</name>
</gene>
<protein>
    <recommendedName>
        <fullName evidence="4">Secreted protein</fullName>
    </recommendedName>
</protein>
<evidence type="ECO:0000313" key="3">
    <source>
        <dbReference type="Proteomes" id="UP001430953"/>
    </source>
</evidence>
<keyword evidence="1" id="KW-0732">Signal</keyword>